<dbReference type="PANTHER" id="PTHR43641">
    <property type="entry name" value="FORMATE ACETYLTRANSFERASE 3-RELATED"/>
    <property type="match status" value="1"/>
</dbReference>
<accession>A0A1N7CQ57</accession>
<name>A0A1N7CQ57_9RHOO</name>
<dbReference type="Pfam" id="PF02901">
    <property type="entry name" value="PFL-like"/>
    <property type="match status" value="1"/>
</dbReference>
<gene>
    <name evidence="6" type="ORF">SAMN05421829_1274</name>
</gene>
<dbReference type="EMBL" id="FTMD01000027">
    <property type="protein sequence ID" value="SIR65702.1"/>
    <property type="molecule type" value="Genomic_DNA"/>
</dbReference>
<dbReference type="Pfam" id="PF01228">
    <property type="entry name" value="Gly_radical"/>
    <property type="match status" value="1"/>
</dbReference>
<feature type="modified residue" description="Glycine radical" evidence="3">
    <location>
        <position position="828"/>
    </location>
</feature>
<evidence type="ECO:0000259" key="5">
    <source>
        <dbReference type="PROSITE" id="PS51554"/>
    </source>
</evidence>
<dbReference type="AlphaFoldDB" id="A0A1N7CQ57"/>
<sequence length="864" mass="97516">MNDIASAKILEYKGKTLNFTPEDPTEAKIPSDELHEHLQKPSTARTKRLKERCRWKHASAGEFIEKNVTAGIERMRYLTEAHKASEGQPEAIRRALGLANVLNKSTLVLQEDEFIVGYHAEDPNMFPLYPELSHMAVQDYLMSDYSPQPADEAAAINAYWKPHSLQSKCQPYFDPADLGRMYQVSSMEAPSFASGYNSIVPPYETVLEDGLLARIKLAEKHIAEAQADMTTFPWNGTKGLDNIAKIDNWKAMVIACKAVISWARRHARLARIVAENFETDPKRQAELLEIADICHRIPAEPCKGLKDAMQAKFFTFLICHAIERYASGYAQKEDTLLWPYYKASVIDKKFQPMDHMGAVELVEMERLKISEHGAGKSRAYREIFPGSNDLFILTVGGTNAKGEDACNDMTDAILEAAKRIRTAEPSIVFRYSKKNRDKTLRWVFECVRDGLGYPSIKHDEIGTEQMKEYAKFSLNGNGATDEEAHNWVNVLCMSPGIHGRRKTQKTRSEGGGSIFPAKLLEISLNDGYDWSYADMQLGPKTGQLASLKTFEDVWEAFRKQYQYAINLCISTKDVSRYFEQRFLQMPFVSAIDDGCMEFGMDANALSEQPNGWHNPITTIVAANSLVAIKKLVFDEKKYTLDQLSQALKANWEGFEEMRVDFKRAPKWGNDDDYADAIITRFYEEIIGGEMRKITNYSGGPVMPTGQAVGLYMEVGSRTGPTPDGRFGGEAADDGGISPYMGTDKKGPTAVLRSVSKVQKNQKGNLLNQRLSVPIMRSKHGFEIWNSYMKTWHDLNIDHVQFNVVSTDEMRAAQREPEKHHDLIVRVSGYSARFVDIPTYGQNTIIARQEQDFSASDLEFLNVEI</sequence>
<dbReference type="InterPro" id="IPR001150">
    <property type="entry name" value="Gly_radical"/>
</dbReference>
<keyword evidence="2" id="KW-0456">Lyase</keyword>
<dbReference type="CDD" id="cd01677">
    <property type="entry name" value="PFL2_DhaB_BssA"/>
    <property type="match status" value="1"/>
</dbReference>
<dbReference type="PANTHER" id="PTHR43641:SF2">
    <property type="entry name" value="DEHYDRATASE YBIW-RELATED"/>
    <property type="match status" value="1"/>
</dbReference>
<dbReference type="STRING" id="34027.SAMN05421829_1274"/>
<dbReference type="RefSeq" id="WP_076604481.1">
    <property type="nucleotide sequence ID" value="NZ_FTMD01000027.1"/>
</dbReference>
<feature type="domain" description="Glycine radical" evidence="4">
    <location>
        <begin position="734"/>
        <end position="853"/>
    </location>
</feature>
<feature type="domain" description="PFL" evidence="5">
    <location>
        <begin position="44"/>
        <end position="726"/>
    </location>
</feature>
<dbReference type="SUPFAM" id="SSF51998">
    <property type="entry name" value="PFL-like glycyl radical enzymes"/>
    <property type="match status" value="1"/>
</dbReference>
<organism evidence="6 7">
    <name type="scientific">Aromatoleum tolulyticum</name>
    <dbReference type="NCBI Taxonomy" id="34027"/>
    <lineage>
        <taxon>Bacteria</taxon>
        <taxon>Pseudomonadati</taxon>
        <taxon>Pseudomonadota</taxon>
        <taxon>Betaproteobacteria</taxon>
        <taxon>Rhodocyclales</taxon>
        <taxon>Rhodocyclaceae</taxon>
        <taxon>Aromatoleum</taxon>
    </lineage>
</organism>
<dbReference type="InterPro" id="IPR004184">
    <property type="entry name" value="PFL_dom"/>
</dbReference>
<dbReference type="GO" id="GO:0016829">
    <property type="term" value="F:lyase activity"/>
    <property type="evidence" value="ECO:0007669"/>
    <property type="project" value="UniProtKB-KW"/>
</dbReference>
<dbReference type="OrthoDB" id="9803969at2"/>
<dbReference type="InterPro" id="IPR051215">
    <property type="entry name" value="GRE"/>
</dbReference>
<keyword evidence="1 3" id="KW-0556">Organic radical</keyword>
<dbReference type="Gene3D" id="3.20.70.20">
    <property type="match status" value="1"/>
</dbReference>
<proteinExistence type="predicted"/>
<dbReference type="Proteomes" id="UP000186819">
    <property type="component" value="Unassembled WGS sequence"/>
</dbReference>
<evidence type="ECO:0000313" key="7">
    <source>
        <dbReference type="Proteomes" id="UP000186819"/>
    </source>
</evidence>
<protein>
    <submittedName>
        <fullName evidence="6">Benzylsuccinate synthase</fullName>
    </submittedName>
</protein>
<evidence type="ECO:0000313" key="6">
    <source>
        <dbReference type="EMBL" id="SIR65702.1"/>
    </source>
</evidence>
<reference evidence="7" key="1">
    <citation type="submission" date="2017-01" db="EMBL/GenBank/DDBJ databases">
        <authorList>
            <person name="Varghese N."/>
            <person name="Submissions S."/>
        </authorList>
    </citation>
    <scope>NUCLEOTIDE SEQUENCE [LARGE SCALE GENOMIC DNA]</scope>
    <source>
        <strain evidence="7">ATCC 51758</strain>
    </source>
</reference>
<keyword evidence="7" id="KW-1185">Reference proteome</keyword>
<evidence type="ECO:0000256" key="2">
    <source>
        <dbReference type="ARBA" id="ARBA00023239"/>
    </source>
</evidence>
<dbReference type="PROSITE" id="PS51149">
    <property type="entry name" value="GLY_RADICAL_2"/>
    <property type="match status" value="1"/>
</dbReference>
<dbReference type="InterPro" id="IPR019777">
    <property type="entry name" value="Form_AcTrfase_GR_CS"/>
</dbReference>
<dbReference type="PROSITE" id="PS51554">
    <property type="entry name" value="PFL"/>
    <property type="match status" value="1"/>
</dbReference>
<evidence type="ECO:0000259" key="4">
    <source>
        <dbReference type="PROSITE" id="PS51149"/>
    </source>
</evidence>
<evidence type="ECO:0000256" key="1">
    <source>
        <dbReference type="ARBA" id="ARBA00022818"/>
    </source>
</evidence>
<evidence type="ECO:0000256" key="3">
    <source>
        <dbReference type="PROSITE-ProRule" id="PRU00493"/>
    </source>
</evidence>
<dbReference type="PROSITE" id="PS00850">
    <property type="entry name" value="GLY_RADICAL_1"/>
    <property type="match status" value="1"/>
</dbReference>
<dbReference type="GO" id="GO:0005829">
    <property type="term" value="C:cytosol"/>
    <property type="evidence" value="ECO:0007669"/>
    <property type="project" value="TreeGrafter"/>
</dbReference>